<protein>
    <submittedName>
        <fullName evidence="2">Uncharacterized protein</fullName>
    </submittedName>
</protein>
<sequence length="46" mass="4870">MQRRREPSSFGMPCEGGTVTEENNPVRAQGRRVAGLGSRHGVGGMG</sequence>
<dbReference type="AlphaFoldDB" id="A0A845U5K3"/>
<feature type="region of interest" description="Disordered" evidence="1">
    <location>
        <begin position="1"/>
        <end position="46"/>
    </location>
</feature>
<organism evidence="2">
    <name type="scientific">Acidithiobacillus ferrianus</name>
    <dbReference type="NCBI Taxonomy" id="2678518"/>
    <lineage>
        <taxon>Bacteria</taxon>
        <taxon>Pseudomonadati</taxon>
        <taxon>Pseudomonadota</taxon>
        <taxon>Acidithiobacillia</taxon>
        <taxon>Acidithiobacillales</taxon>
        <taxon>Acidithiobacillaceae</taxon>
        <taxon>Acidithiobacillus</taxon>
    </lineage>
</organism>
<name>A0A845U5K3_9PROT</name>
<dbReference type="EMBL" id="WNJL01000011">
    <property type="protein sequence ID" value="NDU41469.1"/>
    <property type="molecule type" value="Genomic_DNA"/>
</dbReference>
<proteinExistence type="predicted"/>
<gene>
    <name evidence="2" type="ORF">GL267_02065</name>
</gene>
<comment type="caution">
    <text evidence="2">The sequence shown here is derived from an EMBL/GenBank/DDBJ whole genome shotgun (WGS) entry which is preliminary data.</text>
</comment>
<dbReference type="RefSeq" id="WP_163096044.1">
    <property type="nucleotide sequence ID" value="NZ_CP127523.1"/>
</dbReference>
<accession>A0A845U5K3</accession>
<evidence type="ECO:0000313" key="2">
    <source>
        <dbReference type="EMBL" id="NDU41469.1"/>
    </source>
</evidence>
<reference evidence="2" key="1">
    <citation type="submission" date="2019-11" db="EMBL/GenBank/DDBJ databases">
        <title>Acidithiobacillus ferrianus sp. nov.: a facultatively anaerobic and extremely acidophilic chemolithoautotroph.</title>
        <authorList>
            <person name="Norris P.R."/>
            <person name="Falagan C."/>
            <person name="Moya-Beltran A."/>
            <person name="Castro M."/>
            <person name="Quatrini R."/>
            <person name="Johnson D.B."/>
        </authorList>
    </citation>
    <scope>NUCLEOTIDE SEQUENCE [LARGE SCALE GENOMIC DNA]</scope>
    <source>
        <strain evidence="2">MG</strain>
    </source>
</reference>
<evidence type="ECO:0000256" key="1">
    <source>
        <dbReference type="SAM" id="MobiDB-lite"/>
    </source>
</evidence>